<dbReference type="InterPro" id="IPR001227">
    <property type="entry name" value="Ac_transferase_dom_sf"/>
</dbReference>
<dbReference type="Pfam" id="PF00698">
    <property type="entry name" value="Acyl_transf_1"/>
    <property type="match status" value="1"/>
</dbReference>
<dbReference type="EMBL" id="JACMRX010000003">
    <property type="protein sequence ID" value="KAF7993177.1"/>
    <property type="molecule type" value="Genomic_DNA"/>
</dbReference>
<dbReference type="PANTHER" id="PTHR47170">
    <property type="entry name" value="MALONYL-COA ACP TRANSACYLASE, ACP-BINDING"/>
    <property type="match status" value="1"/>
</dbReference>
<proteinExistence type="predicted"/>
<evidence type="ECO:0000313" key="2">
    <source>
        <dbReference type="EMBL" id="KAF7993177.1"/>
    </source>
</evidence>
<evidence type="ECO:0000259" key="1">
    <source>
        <dbReference type="SMART" id="SM00827"/>
    </source>
</evidence>
<gene>
    <name evidence="2" type="ORF">HCN44_006237</name>
</gene>
<dbReference type="SMART" id="SM00827">
    <property type="entry name" value="PKS_AT"/>
    <property type="match status" value="1"/>
</dbReference>
<feature type="domain" description="Malonyl-CoA:ACP transacylase (MAT)" evidence="1">
    <location>
        <begin position="97"/>
        <end position="389"/>
    </location>
</feature>
<dbReference type="Gene3D" id="3.30.70.250">
    <property type="entry name" value="Malonyl-CoA ACP transacylase, ACP-binding"/>
    <property type="match status" value="1"/>
</dbReference>
<organism evidence="2 3">
    <name type="scientific">Aphidius gifuensis</name>
    <name type="common">Parasitoid wasp</name>
    <dbReference type="NCBI Taxonomy" id="684658"/>
    <lineage>
        <taxon>Eukaryota</taxon>
        <taxon>Metazoa</taxon>
        <taxon>Ecdysozoa</taxon>
        <taxon>Arthropoda</taxon>
        <taxon>Hexapoda</taxon>
        <taxon>Insecta</taxon>
        <taxon>Pterygota</taxon>
        <taxon>Neoptera</taxon>
        <taxon>Endopterygota</taxon>
        <taxon>Hymenoptera</taxon>
        <taxon>Apocrita</taxon>
        <taxon>Ichneumonoidea</taxon>
        <taxon>Braconidae</taxon>
        <taxon>Aphidiinae</taxon>
        <taxon>Aphidius</taxon>
    </lineage>
</organism>
<accession>A0A834XVA3</accession>
<dbReference type="AlphaFoldDB" id="A0A834XVA3"/>
<keyword evidence="3" id="KW-1185">Reference proteome</keyword>
<dbReference type="Proteomes" id="UP000639338">
    <property type="component" value="Unassembled WGS sequence"/>
</dbReference>
<dbReference type="SUPFAM" id="SSF52151">
    <property type="entry name" value="FabD/lysophospholipase-like"/>
    <property type="match status" value="1"/>
</dbReference>
<reference evidence="2 3" key="1">
    <citation type="submission" date="2020-08" db="EMBL/GenBank/DDBJ databases">
        <title>Aphidius gifuensis genome sequencing and assembly.</title>
        <authorList>
            <person name="Du Z."/>
        </authorList>
    </citation>
    <scope>NUCLEOTIDE SEQUENCE [LARGE SCALE GENOMIC DNA]</scope>
    <source>
        <strain evidence="2">YNYX2018</strain>
        <tissue evidence="2">Adults</tissue>
    </source>
</reference>
<dbReference type="OrthoDB" id="541883at2759"/>
<dbReference type="InterPro" id="IPR016035">
    <property type="entry name" value="Acyl_Trfase/lysoPLipase"/>
</dbReference>
<name>A0A834XVA3_APHGI</name>
<dbReference type="PANTHER" id="PTHR47170:SF2">
    <property type="entry name" value="MALONYL-COA:ACP TRANSACYLASE (MAT) DOMAIN-CONTAINING PROTEIN"/>
    <property type="match status" value="1"/>
</dbReference>
<protein>
    <recommendedName>
        <fullName evidence="1">Malonyl-CoA:ACP transacylase (MAT) domain-containing protein</fullName>
    </recommendedName>
</protein>
<comment type="caution">
    <text evidence="2">The sequence shown here is derived from an EMBL/GenBank/DDBJ whole genome shotgun (WGS) entry which is preliminary data.</text>
</comment>
<evidence type="ECO:0000313" key="3">
    <source>
        <dbReference type="Proteomes" id="UP000639338"/>
    </source>
</evidence>
<dbReference type="GO" id="GO:0016740">
    <property type="term" value="F:transferase activity"/>
    <property type="evidence" value="ECO:0007669"/>
    <property type="project" value="InterPro"/>
</dbReference>
<sequence length="404" mass="45424">MWQRRLLITKCDEVTSLLEWSRNIILKRYSTEVCRTIVNNTSNSCTKIPEQSAENDISNTNCQVTPPPPPYSEDTPTYSRVPIQIKRYKEDDPSVMMFPGHGVIKVGQIREYLELSRVKDMFKTANKILGYDILDICIQGPQEKLDRIEYNQPATLLQSLAAVEKLWEKKSKSLNSCKKVLGYSVGEITALIFAGSISIEDGIRLAGVRGKAMQAASTNSKQGMISVILKSEAKTSTICNEATKWAMDMGVSEPVCSIAVHQSPKVKIIAGHDEALKYIEKNTVAFNIRNFERLPINAALHTALMEPALRSLRKALDKVDVEDPRIQVYSNLKARPYDTKDEVKKYLLYQIVAPIKWEQILHLTYNNQKNLDYIPRTFDMGSGGSMKSIIEKFNLKAGAACIAI</sequence>
<dbReference type="Gene3D" id="3.40.366.10">
    <property type="entry name" value="Malonyl-Coenzyme A Acyl Carrier Protein, domain 2"/>
    <property type="match status" value="1"/>
</dbReference>
<dbReference type="InterPro" id="IPR014043">
    <property type="entry name" value="Acyl_transferase_dom"/>
</dbReference>
<dbReference type="InterPro" id="IPR052760">
    <property type="entry name" value="Mitochondrial_malonyltrans"/>
</dbReference>